<reference evidence="6" key="1">
    <citation type="journal article" date="2019" name="Int. J. Syst. Evol. Microbiol.">
        <title>The Global Catalogue of Microorganisms (GCM) 10K type strain sequencing project: providing services to taxonomists for standard genome sequencing and annotation.</title>
        <authorList>
            <consortium name="The Broad Institute Genomics Platform"/>
            <consortium name="The Broad Institute Genome Sequencing Center for Infectious Disease"/>
            <person name="Wu L."/>
            <person name="Ma J."/>
        </authorList>
    </citation>
    <scope>NUCLEOTIDE SEQUENCE [LARGE SCALE GENOMIC DNA]</scope>
    <source>
        <strain evidence="6">JCM 3369</strain>
    </source>
</reference>
<gene>
    <name evidence="5" type="ORF">ACFQKB_11770</name>
</gene>
<dbReference type="Gene3D" id="1.10.10.2840">
    <property type="entry name" value="PucR C-terminal helix-turn-helix domain"/>
    <property type="match status" value="1"/>
</dbReference>
<proteinExistence type="inferred from homology"/>
<dbReference type="PANTHER" id="PTHR33744">
    <property type="entry name" value="CARBOHYDRATE DIACID REGULATOR"/>
    <property type="match status" value="1"/>
</dbReference>
<accession>A0ABW2CFY5</accession>
<dbReference type="Pfam" id="PF13556">
    <property type="entry name" value="HTH_30"/>
    <property type="match status" value="1"/>
</dbReference>
<dbReference type="Pfam" id="PF17853">
    <property type="entry name" value="GGDEF_2"/>
    <property type="match status" value="1"/>
</dbReference>
<dbReference type="InterPro" id="IPR041522">
    <property type="entry name" value="CdaR_GGDEF"/>
</dbReference>
<comment type="caution">
    <text evidence="5">The sequence shown here is derived from an EMBL/GenBank/DDBJ whole genome shotgun (WGS) entry which is preliminary data.</text>
</comment>
<evidence type="ECO:0000313" key="5">
    <source>
        <dbReference type="EMBL" id="MFC6880439.1"/>
    </source>
</evidence>
<dbReference type="Pfam" id="PF25906">
    <property type="entry name" value="PucR-like_N"/>
    <property type="match status" value="1"/>
</dbReference>
<feature type="domain" description="PucR C-terminal helix-turn-helix" evidence="2">
    <location>
        <begin position="340"/>
        <end position="398"/>
    </location>
</feature>
<protein>
    <submittedName>
        <fullName evidence="5">PucR family transcriptional regulator</fullName>
    </submittedName>
</protein>
<evidence type="ECO:0000259" key="4">
    <source>
        <dbReference type="Pfam" id="PF25906"/>
    </source>
</evidence>
<dbReference type="RefSeq" id="WP_160820951.1">
    <property type="nucleotide sequence ID" value="NZ_JBHSXE010000001.1"/>
</dbReference>
<feature type="domain" description="CdaR GGDEF-like" evidence="3">
    <location>
        <begin position="190"/>
        <end position="287"/>
    </location>
</feature>
<dbReference type="InterPro" id="IPR025736">
    <property type="entry name" value="PucR_C-HTH_dom"/>
</dbReference>
<organism evidence="5 6">
    <name type="scientific">Actinomadura yumaensis</name>
    <dbReference type="NCBI Taxonomy" id="111807"/>
    <lineage>
        <taxon>Bacteria</taxon>
        <taxon>Bacillati</taxon>
        <taxon>Actinomycetota</taxon>
        <taxon>Actinomycetes</taxon>
        <taxon>Streptosporangiales</taxon>
        <taxon>Thermomonosporaceae</taxon>
        <taxon>Actinomadura</taxon>
    </lineage>
</organism>
<dbReference type="EMBL" id="JBHSXS010000005">
    <property type="protein sequence ID" value="MFC6880439.1"/>
    <property type="molecule type" value="Genomic_DNA"/>
</dbReference>
<dbReference type="InterPro" id="IPR051448">
    <property type="entry name" value="CdaR-like_regulators"/>
</dbReference>
<dbReference type="InterPro" id="IPR042070">
    <property type="entry name" value="PucR_C-HTH_sf"/>
</dbReference>
<name>A0ABW2CFY5_9ACTN</name>
<dbReference type="InterPro" id="IPR058663">
    <property type="entry name" value="PucR-like_N"/>
</dbReference>
<feature type="domain" description="PucR-like N-terminal" evidence="4">
    <location>
        <begin position="25"/>
        <end position="184"/>
    </location>
</feature>
<evidence type="ECO:0000313" key="6">
    <source>
        <dbReference type="Proteomes" id="UP001596380"/>
    </source>
</evidence>
<keyword evidence="6" id="KW-1185">Reference proteome</keyword>
<sequence length="412" mass="44423">MDEQAPLVDFSALDQSQLERLAAASAALRPYVPEVAREAVAQIRREVPQYAPPHDPRYARVLDAMVGGLIGHFVELMGDPRAPSGEYLGLARRVGAGEAREGRGLEQWQAAMRIGAGLAVGRLTDRAGRLGLGGTVGEMGQIARAVLAFTDRIAEAVAAGHAEAGARAAGERAGHRRALVDLLLAPDPSAPELVEAAGRAGWELPHSVAAVALRSREAFAARRPMLPSDALAALHLDEPCVIVPDPEGPGRRHQLETGLRDWQAAIGPPVGVTGVATSLRWARQALALARTGAVDAGKPIYATEHMPLIVMARERELVDLVAAERLAPLRRISPPKRRDLAETLLALIECRFNSTTVANRLRLHPQTIRYRLRRIEELFGSDLHEPALQLELHMTLRAWLAAHTPPPPDDGP</sequence>
<evidence type="ECO:0000259" key="3">
    <source>
        <dbReference type="Pfam" id="PF17853"/>
    </source>
</evidence>
<evidence type="ECO:0000256" key="1">
    <source>
        <dbReference type="ARBA" id="ARBA00006754"/>
    </source>
</evidence>
<comment type="similarity">
    <text evidence="1">Belongs to the CdaR family.</text>
</comment>
<dbReference type="PANTHER" id="PTHR33744:SF1">
    <property type="entry name" value="DNA-BINDING TRANSCRIPTIONAL ACTIVATOR ADER"/>
    <property type="match status" value="1"/>
</dbReference>
<evidence type="ECO:0000259" key="2">
    <source>
        <dbReference type="Pfam" id="PF13556"/>
    </source>
</evidence>
<dbReference type="Proteomes" id="UP001596380">
    <property type="component" value="Unassembled WGS sequence"/>
</dbReference>